<dbReference type="GO" id="GO:0003735">
    <property type="term" value="F:structural constituent of ribosome"/>
    <property type="evidence" value="ECO:0007669"/>
    <property type="project" value="InterPro"/>
</dbReference>
<accession>A0A642UPX2</accession>
<dbReference type="Gene3D" id="3.30.70.600">
    <property type="entry name" value="Ribosomal protein S10 domain"/>
    <property type="match status" value="1"/>
</dbReference>
<protein>
    <recommendedName>
        <fullName evidence="5">Small ribosomal subunit protein uS10 domain-containing protein</fullName>
    </recommendedName>
</protein>
<proteinExistence type="inferred from homology"/>
<dbReference type="GO" id="GO:0005840">
    <property type="term" value="C:ribosome"/>
    <property type="evidence" value="ECO:0007669"/>
    <property type="project" value="UniProtKB-KW"/>
</dbReference>
<keyword evidence="3" id="KW-0687">Ribonucleoprotein</keyword>
<organism evidence="6 7">
    <name type="scientific">Diutina rugosa</name>
    <name type="common">Yeast</name>
    <name type="synonym">Candida rugosa</name>
    <dbReference type="NCBI Taxonomy" id="5481"/>
    <lineage>
        <taxon>Eukaryota</taxon>
        <taxon>Fungi</taxon>
        <taxon>Dikarya</taxon>
        <taxon>Ascomycota</taxon>
        <taxon>Saccharomycotina</taxon>
        <taxon>Pichiomycetes</taxon>
        <taxon>Debaryomycetaceae</taxon>
        <taxon>Diutina</taxon>
    </lineage>
</organism>
<comment type="similarity">
    <text evidence="1">Belongs to the universal ribosomal protein uS10 family.</text>
</comment>
<dbReference type="SUPFAM" id="SSF54999">
    <property type="entry name" value="Ribosomal protein S10"/>
    <property type="match status" value="1"/>
</dbReference>
<dbReference type="InterPro" id="IPR027486">
    <property type="entry name" value="Ribosomal_uS10_dom"/>
</dbReference>
<gene>
    <name evidence="6" type="ORF">DIURU_002955</name>
</gene>
<evidence type="ECO:0000256" key="1">
    <source>
        <dbReference type="ARBA" id="ARBA00007102"/>
    </source>
</evidence>
<dbReference type="AlphaFoldDB" id="A0A642UPX2"/>
<feature type="compositionally biased region" description="Basic and acidic residues" evidence="4">
    <location>
        <begin position="238"/>
        <end position="275"/>
    </location>
</feature>
<dbReference type="EMBL" id="SWFT01000092">
    <property type="protein sequence ID" value="KAA8902161.1"/>
    <property type="molecule type" value="Genomic_DNA"/>
</dbReference>
<sequence length="333" mass="37524">MRWLRHLSSGRRLLKQTPDQYVSKQASKAAEDAAFKSALLSEPFSYDPQYISPNEVNPVSQRPVPINVELLQYKPLRHKPKHAEKCATITLRGYNEDDLIRAGEFMLRAAYYLNIPCSKLKTLKTEKRLYTVIRSPFAQAKSKENFHRVTYNREISAFDANPEVIDLWLSYVNKYALDTVEYKASITTRQGLEWIEDATLPEAYADLDDPVALKVKELLNGELFQQAQAESNTTAPEQDGKPQEQKETKREAKEADKADSKDTKKEAKAAKKDAVDSSSATTPTEAVKEALGDIKDAASKVTSQVNEKVKEVVEEVKEAVEEAVEPTKAKKDE</sequence>
<dbReference type="GO" id="GO:1990904">
    <property type="term" value="C:ribonucleoprotein complex"/>
    <property type="evidence" value="ECO:0007669"/>
    <property type="project" value="UniProtKB-KW"/>
</dbReference>
<dbReference type="PANTHER" id="PTHR11700">
    <property type="entry name" value="30S RIBOSOMAL PROTEIN S10 FAMILY MEMBER"/>
    <property type="match status" value="1"/>
</dbReference>
<name>A0A642UPX2_DIURU</name>
<dbReference type="GO" id="GO:0006412">
    <property type="term" value="P:translation"/>
    <property type="evidence" value="ECO:0007669"/>
    <property type="project" value="InterPro"/>
</dbReference>
<evidence type="ECO:0000256" key="3">
    <source>
        <dbReference type="ARBA" id="ARBA00023274"/>
    </source>
</evidence>
<keyword evidence="7" id="KW-1185">Reference proteome</keyword>
<dbReference type="SMART" id="SM01403">
    <property type="entry name" value="Ribosomal_S10"/>
    <property type="match status" value="1"/>
</dbReference>
<evidence type="ECO:0000313" key="7">
    <source>
        <dbReference type="Proteomes" id="UP000449547"/>
    </source>
</evidence>
<evidence type="ECO:0000313" key="6">
    <source>
        <dbReference type="EMBL" id="KAA8902161.1"/>
    </source>
</evidence>
<dbReference type="VEuPathDB" id="FungiDB:DIURU_002955"/>
<evidence type="ECO:0000259" key="5">
    <source>
        <dbReference type="SMART" id="SM01403"/>
    </source>
</evidence>
<dbReference type="GeneID" id="54781606"/>
<dbReference type="InterPro" id="IPR001848">
    <property type="entry name" value="Ribosomal_uS10"/>
</dbReference>
<feature type="region of interest" description="Disordered" evidence="4">
    <location>
        <begin position="228"/>
        <end position="286"/>
    </location>
</feature>
<dbReference type="Proteomes" id="UP000449547">
    <property type="component" value="Unassembled WGS sequence"/>
</dbReference>
<evidence type="ECO:0000256" key="2">
    <source>
        <dbReference type="ARBA" id="ARBA00022980"/>
    </source>
</evidence>
<keyword evidence="2" id="KW-0689">Ribosomal protein</keyword>
<dbReference type="InterPro" id="IPR036838">
    <property type="entry name" value="Ribosomal_uS10_dom_sf"/>
</dbReference>
<comment type="caution">
    <text evidence="6">The sequence shown here is derived from an EMBL/GenBank/DDBJ whole genome shotgun (WGS) entry which is preliminary data.</text>
</comment>
<dbReference type="RefSeq" id="XP_034012243.1">
    <property type="nucleotide sequence ID" value="XM_034155663.1"/>
</dbReference>
<dbReference type="OMA" id="KVESWTL"/>
<feature type="domain" description="Small ribosomal subunit protein uS10" evidence="5">
    <location>
        <begin position="88"/>
        <end position="185"/>
    </location>
</feature>
<evidence type="ECO:0000256" key="4">
    <source>
        <dbReference type="SAM" id="MobiDB-lite"/>
    </source>
</evidence>
<dbReference type="Pfam" id="PF00338">
    <property type="entry name" value="Ribosomal_S10"/>
    <property type="match status" value="1"/>
</dbReference>
<reference evidence="6 7" key="1">
    <citation type="submission" date="2019-07" db="EMBL/GenBank/DDBJ databases">
        <title>Genome assembly of two rare yeast pathogens: Diutina rugosa and Trichomonascus ciferrii.</title>
        <authorList>
            <person name="Mixao V."/>
            <person name="Saus E."/>
            <person name="Hansen A."/>
            <person name="Lass-Flor C."/>
            <person name="Gabaldon T."/>
        </authorList>
    </citation>
    <scope>NUCLEOTIDE SEQUENCE [LARGE SCALE GENOMIC DNA]</scope>
    <source>
        <strain evidence="6 7">CBS 613</strain>
    </source>
</reference>
<dbReference type="OrthoDB" id="366214at2759"/>